<dbReference type="PANTHER" id="PTHR24020:SF84">
    <property type="entry name" value="VWFA DOMAIN-CONTAINING PROTEIN"/>
    <property type="match status" value="1"/>
</dbReference>
<dbReference type="EMBL" id="UYYF01004336">
    <property type="protein sequence ID" value="VDN02623.1"/>
    <property type="molecule type" value="Genomic_DNA"/>
</dbReference>
<dbReference type="SUPFAM" id="SSF53300">
    <property type="entry name" value="vWA-like"/>
    <property type="match status" value="9"/>
</dbReference>
<evidence type="ECO:0000313" key="3">
    <source>
        <dbReference type="EMBL" id="VDN02623.1"/>
    </source>
</evidence>
<feature type="domain" description="VWFA" evidence="2">
    <location>
        <begin position="13"/>
        <end position="190"/>
    </location>
</feature>
<dbReference type="SMART" id="SM00327">
    <property type="entry name" value="VWA"/>
    <property type="match status" value="9"/>
</dbReference>
<keyword evidence="1" id="KW-0472">Membrane</keyword>
<sequence>MLFAVKCKQKLLDVIILFDTNVQSIDDIIVQQKRVADIIQSLHKISTNNTALYSIIAFHKRPFILSSLVSTFATKPEKVLKTIKTLRIRVRSDSSPASALDLAAAQFTDYGRPDSTKLVILAHNGISSDLIPETLEAKNRLENLRAIIFAVTSTKEPNMPALIGYTSNRHHVYANASDRNRFLVELEKVIGSCRYFLQGTKINTINQENSLGLKIGPKMAADLEQNLSSESECKANKVDIVIILDSSGSVYSTFDDERDLARNLIQLLKLKSFENGQIQVLHTLLISSDFILFLLMSLVRFSSSAEILIPSKLNRTREEIIELLKSVKFTGGGTRIANAVELALEDLSQWRRNDAIQIIILISDGNGQEFWHVAQLAGKKLQNSKAEIFALPTSRDYNLAELRLYTGDENRIYRGREEQYKFISKIASKINDCIDTDIIQFRGTNNSTSELSAIPDHSSASDFEPVIKTVNSTDQLRKEEENDNTLEISKIDGKKYEINSMSSHEFLNDSVDILLVIDRSPGSPSDLKNQVQLMTDLISQISEDSFKNDQYRVAILTFSTTARVDLKWNKVTNKTQLLQSLSSIDNYYYTSGGESSLVAAITLAHQYVIESRRPDAQLLIIVATNGSGKDVEQILSQVVRKLHKLPKTVIYAVSASNNYLFSQLEAITNEKWRVYVNGRVRQFIKDIGEVDIILLIDKSTSENEGFEVSKSLLEDLLQKIPDKDYGSKVRVSLITFTDHAEVEIELTNSTTKDDLLHALSSVKNEHSNASVSTAINAALSQIKLSSGSPRRRRIFVILTDGSSKDSIETAAITAAELETENIDVYIIPITPNYWKDELLLYVDDQNKILSAAIEPQKSIGNLLSTEGKRSKKDEVRNTDELFAEKVPVKPGQIDAEVHADVGVNRAVQNEVDYKFFNIDASPSKISAKIKRIPLSAFDNRIRVASISFTNKAKIDFGFDQFKTQKEILEALQSLTNVGGSTSLVSAVHLAVKEIEETSRKDARKMIVLLSDGNSQDHWNDLLKASSYLRSTDVTVYALAAGRDYYFRELELYAGNKWLVYVDDRVNRFLGDVESFVLECQTPSAPVESFSIQNAELFSIREESVAQGASHISSTSTCGDDLVDLLFIIDSSTSTQEEFYNQKAYAMNLIKMLPSKIFSNRLMIAVVSLDDTSEVKFGFENKYMQEDILYDLERLQRTDGHSSLASAVNTAMSELLSSRRPSSRVLVIIFTNGDDRDTWEITQHTSAKLNEINGGIYALSLSEVQNITQLTEYTKNESQVYVGDRVNTFLEVTSAILFAFSLKLNHFTDMRNVILNCDENEHKEKESLQVTNESLQVPLVPSSSKVNALSKSKIIPTEAAREMLQKQESQHSSSRDANNLVAIENLNNQLSRDEKPVDITGSSHDLISCTLSKMDLEIILDASTSRQEVFEHQRELALSLIERLPIAANETHVAIGINSFTSVPTLRQTLGLGRDKQMVRHAIEGIKYNGGSTLTAQAVELSVQDLERGKRPDAIQVVVLMNDGMSQDPWEKVVSASQLLKSTGAELFGVALGDMIDLRELKLYIGSENRIYRDNSTERFLTDIVSLLTNGQKCDTKSTMSGIDQLVSSTDLRNNICDTSDLDIIILFDNADETDNLSDPSISSNRYLLLDVLGSLPAQKDSLNKVNFLIITFSDKPRLIVGINDQQDRVSIFKKVESIVAETGKPSYARAISFATEKYNKEQRSNARRMLIIVGDGKADDTFEERTASLKQLHSISKLKTYAVDSGKVVDMEKLSEYTGSVDNIFSYDRNAEFARIILDAVERTECAPVILAIKPSPAVQMHALPTAMVRSTIANRTSNASIRRRELQNRKKDIASKVDLNFNSEQRLNEKVVARKQNTESTTSSVATTRAIARSVKIFPTTRKHAGMKSSVRKSVNKPNIASIKRKQTTNKDRKTVLKFESSNSDVASTSSSVTTTTTDVITTATITSHNMIHFKPGCKMDAMIIIDSSGSVEETFGREKELAEEIINRLQVGSEYTRVAIIKFAAKEKVRKIWSFNQPQEKQKILQVLREIPFSSGTTAIHSALIQAAAEYSSDKGARPGQAVPFGIIFTDGFGQKDTADAANFLRTLVPNMFAVAVSSQIILLSFSLLTVLCYFQHAINKAELIQIAGAKNRVLMDNNMDVLYNMLEKNTRTC</sequence>
<dbReference type="Proteomes" id="UP000276776">
    <property type="component" value="Unassembled WGS sequence"/>
</dbReference>
<feature type="domain" description="VWFA" evidence="2">
    <location>
        <begin position="239"/>
        <end position="430"/>
    </location>
</feature>
<dbReference type="OrthoDB" id="6132182at2759"/>
<organism evidence="3 4">
    <name type="scientific">Thelazia callipaeda</name>
    <name type="common">Oriental eyeworm</name>
    <name type="synonym">Parasitic nematode</name>
    <dbReference type="NCBI Taxonomy" id="103827"/>
    <lineage>
        <taxon>Eukaryota</taxon>
        <taxon>Metazoa</taxon>
        <taxon>Ecdysozoa</taxon>
        <taxon>Nematoda</taxon>
        <taxon>Chromadorea</taxon>
        <taxon>Rhabditida</taxon>
        <taxon>Spirurina</taxon>
        <taxon>Spiruromorpha</taxon>
        <taxon>Thelazioidea</taxon>
        <taxon>Thelaziidae</taxon>
        <taxon>Thelazia</taxon>
    </lineage>
</organism>
<gene>
    <name evidence="3" type="ORF">TCLT_LOCUS5385</name>
</gene>
<accession>A0A3P7KXT8</accession>
<proteinExistence type="predicted"/>
<reference evidence="3 4" key="1">
    <citation type="submission" date="2018-11" db="EMBL/GenBank/DDBJ databases">
        <authorList>
            <consortium name="Pathogen Informatics"/>
        </authorList>
    </citation>
    <scope>NUCLEOTIDE SEQUENCE [LARGE SCALE GENOMIC DNA]</scope>
</reference>
<name>A0A3P7KXT8_THECL</name>
<dbReference type="PROSITE" id="PS50234">
    <property type="entry name" value="VWFA"/>
    <property type="match status" value="9"/>
</dbReference>
<dbReference type="PANTHER" id="PTHR24020">
    <property type="entry name" value="COLLAGEN ALPHA"/>
    <property type="match status" value="1"/>
</dbReference>
<keyword evidence="4" id="KW-1185">Reference proteome</keyword>
<protein>
    <recommendedName>
        <fullName evidence="2">VWFA domain-containing protein</fullName>
    </recommendedName>
</protein>
<dbReference type="Gene3D" id="3.40.50.410">
    <property type="entry name" value="von Willebrand factor, type A domain"/>
    <property type="match status" value="9"/>
</dbReference>
<evidence type="ECO:0000259" key="2">
    <source>
        <dbReference type="PROSITE" id="PS50234"/>
    </source>
</evidence>
<dbReference type="Pfam" id="PF00092">
    <property type="entry name" value="VWA"/>
    <property type="match status" value="8"/>
</dbReference>
<evidence type="ECO:0000313" key="4">
    <source>
        <dbReference type="Proteomes" id="UP000276776"/>
    </source>
</evidence>
<feature type="domain" description="VWFA" evidence="2">
    <location>
        <begin position="896"/>
        <end position="1076"/>
    </location>
</feature>
<evidence type="ECO:0000256" key="1">
    <source>
        <dbReference type="SAM" id="Phobius"/>
    </source>
</evidence>
<feature type="transmembrane region" description="Helical" evidence="1">
    <location>
        <begin position="2114"/>
        <end position="2137"/>
    </location>
</feature>
<dbReference type="STRING" id="103827.A0A3P7KXT8"/>
<feature type="domain" description="VWFA" evidence="2">
    <location>
        <begin position="1982"/>
        <end position="2172"/>
    </location>
</feature>
<feature type="domain" description="VWFA" evidence="2">
    <location>
        <begin position="512"/>
        <end position="693"/>
    </location>
</feature>
<dbReference type="CDD" id="cd01450">
    <property type="entry name" value="vWFA_subfamily_ECM"/>
    <property type="match status" value="1"/>
</dbReference>
<feature type="domain" description="VWFA" evidence="2">
    <location>
        <begin position="691"/>
        <end position="838"/>
    </location>
</feature>
<dbReference type="InterPro" id="IPR002035">
    <property type="entry name" value="VWF_A"/>
</dbReference>
<keyword evidence="1" id="KW-1133">Transmembrane helix</keyword>
<feature type="domain" description="VWFA" evidence="2">
    <location>
        <begin position="1123"/>
        <end position="1295"/>
    </location>
</feature>
<feature type="domain" description="VWFA" evidence="2">
    <location>
        <begin position="1414"/>
        <end position="1587"/>
    </location>
</feature>
<dbReference type="InterPro" id="IPR050525">
    <property type="entry name" value="ECM_Assembly_Org"/>
</dbReference>
<keyword evidence="1" id="KW-0812">Transmembrane</keyword>
<dbReference type="InterPro" id="IPR036465">
    <property type="entry name" value="vWFA_dom_sf"/>
</dbReference>
<dbReference type="CDD" id="cd00198">
    <property type="entry name" value="vWFA"/>
    <property type="match status" value="6"/>
</dbReference>
<feature type="domain" description="VWFA" evidence="2">
    <location>
        <begin position="1622"/>
        <end position="1801"/>
    </location>
</feature>